<keyword evidence="4" id="KW-0378">Hydrolase</keyword>
<dbReference type="Gene3D" id="3.90.79.10">
    <property type="entry name" value="Nucleoside Triphosphate Pyrophosphohydrolase"/>
    <property type="match status" value="1"/>
</dbReference>
<accession>A0A9X2AQ52</accession>
<dbReference type="CDD" id="cd03426">
    <property type="entry name" value="NUDIX_CoAse_Nudt7"/>
    <property type="match status" value="1"/>
</dbReference>
<dbReference type="AlphaFoldDB" id="A0A9X2AQ52"/>
<dbReference type="NCBIfam" id="NF007980">
    <property type="entry name" value="PRK10707.1"/>
    <property type="match status" value="1"/>
</dbReference>
<sequence length="236" mass="26479">MTSSPSQPVVSLSKLPNFDPRRIPVIGTDAHLPKVEREALGAEALRQRFAHPPRWQPEVVLEKKFADRQPAHASVLVPLVMREQPTVLLTERTAHLSTHSGQIAFPGGKADESDADDAATALRETQEEVGLDERFIEVIGTLPIYVTGTAFIVTPVVALVTPGFELHPNPDEVADAFEVPLAFLMDPANHHRHAFEWDGMRREWFSMPYLDHGRERFIWGATAGMLRNFYRFLSAR</sequence>
<keyword evidence="6" id="KW-0464">Manganese</keyword>
<dbReference type="RefSeq" id="WP_243306754.1">
    <property type="nucleotide sequence ID" value="NZ_JALGBI010000001.1"/>
</dbReference>
<dbReference type="SUPFAM" id="SSF55811">
    <property type="entry name" value="Nudix"/>
    <property type="match status" value="1"/>
</dbReference>
<feature type="domain" description="Nudix hydrolase" evidence="7">
    <location>
        <begin position="70"/>
        <end position="201"/>
    </location>
</feature>
<evidence type="ECO:0000313" key="9">
    <source>
        <dbReference type="Proteomes" id="UP001139447"/>
    </source>
</evidence>
<comment type="cofactor">
    <cofactor evidence="2">
        <name>Mg(2+)</name>
        <dbReference type="ChEBI" id="CHEBI:18420"/>
    </cofactor>
</comment>
<comment type="caution">
    <text evidence="8">The sequence shown here is derived from an EMBL/GenBank/DDBJ whole genome shotgun (WGS) entry which is preliminary data.</text>
</comment>
<evidence type="ECO:0000256" key="6">
    <source>
        <dbReference type="ARBA" id="ARBA00023211"/>
    </source>
</evidence>
<dbReference type="GO" id="GO:0046872">
    <property type="term" value="F:metal ion binding"/>
    <property type="evidence" value="ECO:0007669"/>
    <property type="project" value="UniProtKB-KW"/>
</dbReference>
<evidence type="ECO:0000256" key="1">
    <source>
        <dbReference type="ARBA" id="ARBA00001936"/>
    </source>
</evidence>
<protein>
    <submittedName>
        <fullName evidence="8">CoA pyrophosphatase</fullName>
    </submittedName>
</protein>
<dbReference type="Proteomes" id="UP001139447">
    <property type="component" value="Unassembled WGS sequence"/>
</dbReference>
<evidence type="ECO:0000256" key="5">
    <source>
        <dbReference type="ARBA" id="ARBA00022842"/>
    </source>
</evidence>
<dbReference type="PROSITE" id="PS51462">
    <property type="entry name" value="NUDIX"/>
    <property type="match status" value="1"/>
</dbReference>
<dbReference type="PANTHER" id="PTHR12992">
    <property type="entry name" value="NUDIX HYDROLASE"/>
    <property type="match status" value="1"/>
</dbReference>
<dbReference type="Pfam" id="PF00293">
    <property type="entry name" value="NUDIX"/>
    <property type="match status" value="1"/>
</dbReference>
<dbReference type="GO" id="GO:0010945">
    <property type="term" value="F:coenzyme A diphosphatase activity"/>
    <property type="evidence" value="ECO:0007669"/>
    <property type="project" value="InterPro"/>
</dbReference>
<dbReference type="InterPro" id="IPR015797">
    <property type="entry name" value="NUDIX_hydrolase-like_dom_sf"/>
</dbReference>
<evidence type="ECO:0000256" key="3">
    <source>
        <dbReference type="ARBA" id="ARBA00022723"/>
    </source>
</evidence>
<dbReference type="InterPro" id="IPR000086">
    <property type="entry name" value="NUDIX_hydrolase_dom"/>
</dbReference>
<evidence type="ECO:0000256" key="4">
    <source>
        <dbReference type="ARBA" id="ARBA00022801"/>
    </source>
</evidence>
<keyword evidence="5" id="KW-0460">Magnesium</keyword>
<reference evidence="8" key="1">
    <citation type="submission" date="2022-03" db="EMBL/GenBank/DDBJ databases">
        <authorList>
            <person name="Woo C.Y."/>
        </authorList>
    </citation>
    <scope>NUCLEOTIDE SEQUENCE</scope>
    <source>
        <strain evidence="8">CYS-02</strain>
    </source>
</reference>
<keyword evidence="9" id="KW-1185">Reference proteome</keyword>
<name>A0A9X2AQ52_9BURK</name>
<keyword evidence="3" id="KW-0479">Metal-binding</keyword>
<organism evidence="8 9">
    <name type="scientific">Variovorax terrae</name>
    <dbReference type="NCBI Taxonomy" id="2923278"/>
    <lineage>
        <taxon>Bacteria</taxon>
        <taxon>Pseudomonadati</taxon>
        <taxon>Pseudomonadota</taxon>
        <taxon>Betaproteobacteria</taxon>
        <taxon>Burkholderiales</taxon>
        <taxon>Comamonadaceae</taxon>
        <taxon>Variovorax</taxon>
    </lineage>
</organism>
<comment type="cofactor">
    <cofactor evidence="1">
        <name>Mn(2+)</name>
        <dbReference type="ChEBI" id="CHEBI:29035"/>
    </cofactor>
</comment>
<dbReference type="PANTHER" id="PTHR12992:SF11">
    <property type="entry name" value="MITOCHONDRIAL COENZYME A DIPHOSPHATASE NUDT8"/>
    <property type="match status" value="1"/>
</dbReference>
<dbReference type="EMBL" id="JALGBI010000001">
    <property type="protein sequence ID" value="MCJ0764182.1"/>
    <property type="molecule type" value="Genomic_DNA"/>
</dbReference>
<proteinExistence type="predicted"/>
<dbReference type="InterPro" id="IPR045121">
    <property type="entry name" value="CoAse"/>
</dbReference>
<evidence type="ECO:0000256" key="2">
    <source>
        <dbReference type="ARBA" id="ARBA00001946"/>
    </source>
</evidence>
<evidence type="ECO:0000259" key="7">
    <source>
        <dbReference type="PROSITE" id="PS51462"/>
    </source>
</evidence>
<gene>
    <name evidence="8" type="ORF">MMF98_13285</name>
</gene>
<evidence type="ECO:0000313" key="8">
    <source>
        <dbReference type="EMBL" id="MCJ0764182.1"/>
    </source>
</evidence>